<feature type="transmembrane region" description="Helical" evidence="4">
    <location>
        <begin position="271"/>
        <end position="291"/>
    </location>
</feature>
<evidence type="ECO:0000313" key="5">
    <source>
        <dbReference type="EMBL" id="XAE41626.1"/>
    </source>
</evidence>
<feature type="transmembrane region" description="Helical" evidence="4">
    <location>
        <begin position="204"/>
        <end position="229"/>
    </location>
</feature>
<keyword evidence="3 4" id="KW-0472">Membrane</keyword>
<feature type="transmembrane region" description="Helical" evidence="4">
    <location>
        <begin position="241"/>
        <end position="259"/>
    </location>
</feature>
<dbReference type="Pfam" id="PF07690">
    <property type="entry name" value="MFS_1"/>
    <property type="match status" value="1"/>
</dbReference>
<keyword evidence="6" id="KW-1185">Reference proteome</keyword>
<evidence type="ECO:0000256" key="1">
    <source>
        <dbReference type="ARBA" id="ARBA00022692"/>
    </source>
</evidence>
<feature type="transmembrane region" description="Helical" evidence="4">
    <location>
        <begin position="42"/>
        <end position="63"/>
    </location>
</feature>
<feature type="transmembrane region" description="Helical" evidence="4">
    <location>
        <begin position="94"/>
        <end position="118"/>
    </location>
</feature>
<dbReference type="InterPro" id="IPR011701">
    <property type="entry name" value="MFS"/>
</dbReference>
<evidence type="ECO:0000256" key="4">
    <source>
        <dbReference type="SAM" id="Phobius"/>
    </source>
</evidence>
<feature type="transmembrane region" description="Helical" evidence="4">
    <location>
        <begin position="297"/>
        <end position="319"/>
    </location>
</feature>
<feature type="transmembrane region" description="Helical" evidence="4">
    <location>
        <begin position="130"/>
        <end position="152"/>
    </location>
</feature>
<feature type="transmembrane region" description="Helical" evidence="4">
    <location>
        <begin position="7"/>
        <end position="30"/>
    </location>
</feature>
<name>A0ABZ3D236_9PROT</name>
<protein>
    <submittedName>
        <fullName evidence="5">MFS transporter</fullName>
    </submittedName>
</protein>
<sequence>MRKSSSPLLFTGTMLAATGYGATFLLSSYYRSHGGSDVDTGLTLGAAMIGTLAGVSLVGWFSGRIDAARMAAMAACAIACGFFILALSSGDGTVFTRASGLLIGLGWGMFYIGAPMALSERVTDADRGFWFTRFGAFQMAGIGGGPVLLNFLVKQLGFSIEMTFILVGIAALVASSLLSVFGFREPIGERSYAIRPWVRDIGRIASGPTIRPIVMVGLGACVFSGLMSFQVSLIEGTDANAGTYFVVYAVTAVMGRLLLARSFSRLKQSVLTISLLFVMGFGVAAMFGTVVHPLFQILSAILMGIGYGLVYPVIQTWAVNHTPPEHRHAALTWFVLSYFVGIFGFPVAGGWIQVHFGREALLGALLSAALMELAIALIPPPKVVLAPTGKPG</sequence>
<dbReference type="PANTHER" id="PTHR23531">
    <property type="entry name" value="QUINOLENE RESISTANCE PROTEIN NORA"/>
    <property type="match status" value="1"/>
</dbReference>
<dbReference type="SUPFAM" id="SSF103473">
    <property type="entry name" value="MFS general substrate transporter"/>
    <property type="match status" value="1"/>
</dbReference>
<reference evidence="5 6" key="1">
    <citation type="submission" date="2024-04" db="EMBL/GenBank/DDBJ databases">
        <title>Complete genome sequence of Nguyenibacter vanlangesis HBCM-1154, a strain capable of nitrogen fixation, IAA production, and phosphorus solubilization isolated from sugarcane soil.</title>
        <authorList>
            <person name="MY HANH P."/>
        </authorList>
    </citation>
    <scope>NUCLEOTIDE SEQUENCE [LARGE SCALE GENOMIC DNA]</scope>
    <source>
        <strain evidence="5 6">HBCM 1154</strain>
    </source>
</reference>
<organism evidence="5 6">
    <name type="scientific">Nguyenibacter vanlangensis</name>
    <dbReference type="NCBI Taxonomy" id="1216886"/>
    <lineage>
        <taxon>Bacteria</taxon>
        <taxon>Pseudomonadati</taxon>
        <taxon>Pseudomonadota</taxon>
        <taxon>Alphaproteobacteria</taxon>
        <taxon>Acetobacterales</taxon>
        <taxon>Acetobacteraceae</taxon>
        <taxon>Nguyenibacter</taxon>
    </lineage>
</organism>
<dbReference type="EMBL" id="CP152276">
    <property type="protein sequence ID" value="XAE41626.1"/>
    <property type="molecule type" value="Genomic_DNA"/>
</dbReference>
<keyword evidence="2 4" id="KW-1133">Transmembrane helix</keyword>
<dbReference type="Gene3D" id="1.20.1250.20">
    <property type="entry name" value="MFS general substrate transporter like domains"/>
    <property type="match status" value="1"/>
</dbReference>
<dbReference type="InterPro" id="IPR052714">
    <property type="entry name" value="MFS_Exporter"/>
</dbReference>
<evidence type="ECO:0000256" key="2">
    <source>
        <dbReference type="ARBA" id="ARBA00022989"/>
    </source>
</evidence>
<keyword evidence="1 4" id="KW-0812">Transmembrane</keyword>
<dbReference type="RefSeq" id="WP_342627503.1">
    <property type="nucleotide sequence ID" value="NZ_CP152276.1"/>
</dbReference>
<proteinExistence type="predicted"/>
<accession>A0ABZ3D236</accession>
<dbReference type="Proteomes" id="UP001449795">
    <property type="component" value="Chromosome"/>
</dbReference>
<evidence type="ECO:0000313" key="6">
    <source>
        <dbReference type="Proteomes" id="UP001449795"/>
    </source>
</evidence>
<dbReference type="PANTHER" id="PTHR23531:SF1">
    <property type="entry name" value="QUINOLENE RESISTANCE PROTEIN NORA"/>
    <property type="match status" value="1"/>
</dbReference>
<evidence type="ECO:0000256" key="3">
    <source>
        <dbReference type="ARBA" id="ARBA00023136"/>
    </source>
</evidence>
<dbReference type="InterPro" id="IPR036259">
    <property type="entry name" value="MFS_trans_sf"/>
</dbReference>
<feature type="transmembrane region" description="Helical" evidence="4">
    <location>
        <begin position="331"/>
        <end position="354"/>
    </location>
</feature>
<gene>
    <name evidence="5" type="ORF">AAC691_15220</name>
</gene>
<feature type="transmembrane region" description="Helical" evidence="4">
    <location>
        <begin position="70"/>
        <end position="88"/>
    </location>
</feature>
<feature type="transmembrane region" description="Helical" evidence="4">
    <location>
        <begin position="164"/>
        <end position="183"/>
    </location>
</feature>
<feature type="transmembrane region" description="Helical" evidence="4">
    <location>
        <begin position="360"/>
        <end position="378"/>
    </location>
</feature>